<dbReference type="Gene3D" id="3.30.530.20">
    <property type="match status" value="1"/>
</dbReference>
<sequence>MPRFSFQLDVRDPPAKVIGAMVDFSERRPEIWPNLTARLFRVHALGPGSADVTEGTALPGVDVWERVTYEWTDSVVRGVLVDGRIFEPGGTFEFRVEPRGDGSRIVEHYDRRSKTLLGRGLGAVFQMTGGAPIKRSFRQVYGTPS</sequence>
<organism evidence="1 2">
    <name type="scientific">Actinomycetospora chibensis</name>
    <dbReference type="NCBI Taxonomy" id="663606"/>
    <lineage>
        <taxon>Bacteria</taxon>
        <taxon>Bacillati</taxon>
        <taxon>Actinomycetota</taxon>
        <taxon>Actinomycetes</taxon>
        <taxon>Pseudonocardiales</taxon>
        <taxon>Pseudonocardiaceae</taxon>
        <taxon>Actinomycetospora</taxon>
    </lineage>
</organism>
<proteinExistence type="predicted"/>
<keyword evidence="2" id="KW-1185">Reference proteome</keyword>
<comment type="caution">
    <text evidence="1">The sequence shown here is derived from an EMBL/GenBank/DDBJ whole genome shotgun (WGS) entry which is preliminary data.</text>
</comment>
<dbReference type="Proteomes" id="UP001595909">
    <property type="component" value="Unassembled WGS sequence"/>
</dbReference>
<name>A0ABV9RLG4_9PSEU</name>
<dbReference type="EMBL" id="JBHSIM010000045">
    <property type="protein sequence ID" value="MFC4835039.1"/>
    <property type="molecule type" value="Genomic_DNA"/>
</dbReference>
<evidence type="ECO:0000313" key="1">
    <source>
        <dbReference type="EMBL" id="MFC4835039.1"/>
    </source>
</evidence>
<dbReference type="RefSeq" id="WP_274187439.1">
    <property type="nucleotide sequence ID" value="NZ_BAABHN010000045.1"/>
</dbReference>
<protein>
    <recommendedName>
        <fullName evidence="3">Polyketide cyclase / dehydrase and lipid transport</fullName>
    </recommendedName>
</protein>
<gene>
    <name evidence="1" type="ORF">ACFPEL_21705</name>
</gene>
<reference evidence="2" key="1">
    <citation type="journal article" date="2019" name="Int. J. Syst. Evol. Microbiol.">
        <title>The Global Catalogue of Microorganisms (GCM) 10K type strain sequencing project: providing services to taxonomists for standard genome sequencing and annotation.</title>
        <authorList>
            <consortium name="The Broad Institute Genomics Platform"/>
            <consortium name="The Broad Institute Genome Sequencing Center for Infectious Disease"/>
            <person name="Wu L."/>
            <person name="Ma J."/>
        </authorList>
    </citation>
    <scope>NUCLEOTIDE SEQUENCE [LARGE SCALE GENOMIC DNA]</scope>
    <source>
        <strain evidence="2">CCUG 50347</strain>
    </source>
</reference>
<evidence type="ECO:0000313" key="2">
    <source>
        <dbReference type="Proteomes" id="UP001595909"/>
    </source>
</evidence>
<accession>A0ABV9RLG4</accession>
<evidence type="ECO:0008006" key="3">
    <source>
        <dbReference type="Google" id="ProtNLM"/>
    </source>
</evidence>
<dbReference type="SUPFAM" id="SSF55961">
    <property type="entry name" value="Bet v1-like"/>
    <property type="match status" value="1"/>
</dbReference>
<dbReference type="InterPro" id="IPR023393">
    <property type="entry name" value="START-like_dom_sf"/>
</dbReference>